<reference evidence="11" key="1">
    <citation type="submission" date="2020-08" db="EMBL/GenBank/DDBJ databases">
        <title>Plant Genome Project.</title>
        <authorList>
            <person name="Zhang R.-G."/>
        </authorList>
    </citation>
    <scope>NUCLEOTIDE SEQUENCE</scope>
    <source>
        <strain evidence="11">WSP0</strain>
        <tissue evidence="11">Leaf</tissue>
    </source>
</reference>
<dbReference type="InterPro" id="IPR019821">
    <property type="entry name" value="Kinesin_motor_CS"/>
</dbReference>
<keyword evidence="2" id="KW-0547">Nucleotide-binding</keyword>
<gene>
    <name evidence="11" type="ORF">RHGRI_013682</name>
</gene>
<evidence type="ECO:0000313" key="12">
    <source>
        <dbReference type="Proteomes" id="UP000823749"/>
    </source>
</evidence>
<dbReference type="PRINTS" id="PR00380">
    <property type="entry name" value="KINESINHEAVY"/>
</dbReference>
<evidence type="ECO:0000256" key="6">
    <source>
        <dbReference type="ARBA" id="ARBA00034488"/>
    </source>
</evidence>
<dbReference type="GO" id="GO:0007018">
    <property type="term" value="P:microtubule-based movement"/>
    <property type="evidence" value="ECO:0007669"/>
    <property type="project" value="InterPro"/>
</dbReference>
<feature type="coiled-coil region" evidence="8">
    <location>
        <begin position="2395"/>
        <end position="2450"/>
    </location>
</feature>
<evidence type="ECO:0000256" key="4">
    <source>
        <dbReference type="ARBA" id="ARBA00023054"/>
    </source>
</evidence>
<feature type="region of interest" description="Disordered" evidence="9">
    <location>
        <begin position="142"/>
        <end position="184"/>
    </location>
</feature>
<dbReference type="PROSITE" id="PS00411">
    <property type="entry name" value="KINESIN_MOTOR_1"/>
    <property type="match status" value="1"/>
</dbReference>
<dbReference type="InterPro" id="IPR044986">
    <property type="entry name" value="KIF15/KIN-12"/>
</dbReference>
<keyword evidence="1" id="KW-0493">Microtubule</keyword>
<dbReference type="GO" id="GO:0005524">
    <property type="term" value="F:ATP binding"/>
    <property type="evidence" value="ECO:0007669"/>
    <property type="project" value="UniProtKB-KW"/>
</dbReference>
<feature type="coiled-coil region" evidence="8">
    <location>
        <begin position="2960"/>
        <end position="2987"/>
    </location>
</feature>
<feature type="coiled-coil region" evidence="8">
    <location>
        <begin position="2252"/>
        <end position="2331"/>
    </location>
</feature>
<keyword evidence="5" id="KW-0505">Motor protein</keyword>
<evidence type="ECO:0000256" key="8">
    <source>
        <dbReference type="SAM" id="Coils"/>
    </source>
</evidence>
<comment type="similarity">
    <text evidence="6">Belongs to the TRAFAC class myosin-kinesin ATPase superfamily. Kinesin family. KIN-12 subfamily.</text>
</comment>
<dbReference type="InterPro" id="IPR036961">
    <property type="entry name" value="Kinesin_motor_dom_sf"/>
</dbReference>
<feature type="coiled-coil region" evidence="8">
    <location>
        <begin position="805"/>
        <end position="846"/>
    </location>
</feature>
<name>A0AAV6K6J9_9ERIC</name>
<dbReference type="InterPro" id="IPR027417">
    <property type="entry name" value="P-loop_NTPase"/>
</dbReference>
<feature type="region of interest" description="Disordered" evidence="9">
    <location>
        <begin position="52"/>
        <end position="106"/>
    </location>
</feature>
<proteinExistence type="inferred from homology"/>
<keyword evidence="12" id="KW-1185">Reference proteome</keyword>
<sequence length="3032" mass="345240">MGVFLCVRMLRDIKSSRRYSGKNSNAEEFENVPVNPRDSLVAQITTDPVRAPLNTIQEPNPNPKSVVEQDLGGRSTKIERTPTKPKSTMPSRTPEKSGVSAKNRFGWAQKNESSLFMSEARDEGRSDVTGYVSQASRGVGNGGFGSMATPRSTRTVGRPNATSSYTECNSTQSTPTKSVSKPPNPGYCPASVSRPHVNGGPRVGNYVAMAKGLPISCSSSSVVNTVDVPHFDLKEDPSFWMEHNVQVLIRVRPLNSMERSMNGYHRCLKQESAQCITWTGQPETRFTFDHVACETVDQETLFRMVGLPMVENCLSGYNSCMFAYGQLQLIYSSLEFFYEQEEESRRDERLKYYCKCSFLEIYNEQICDLLDPSSTNLLLREDTQKGVYVDNLSEFEVQTVGDILKLLSQGSSNRKVASTNMNRESSRSHSVFTCVIESRWEKDAMSNLRFSRLNLVDLAGSERQKSSGAEGERLKEAANINKSLSTLGHVIMVLVDVANGKPKHVPYRDSRLTFLLQDSLGGNSKTMIIANVSPSICCAAETLNTLKFAQRAKLIQNNAVVNEDSSGDVIALQHQIRLLKEELSALKRQNVSRALSFGPEDMIDITQEHDSAEMDLQQTDKCVLKLSTKQLKSLECTLAGALRREKMAETSIKQLEAEIEQLNRLVRQREEDTRCTKMMLKFREDKIQRMESVVGGLLPADTYLLEENSALSEEIQLLQAKVERNPEVTRFALENIRLLEQLRRFQDFYEEGEKEMLLAEVSELRDQLVCFLDGNSKQHNHPKVDLPYQEAQHVRKENDLLHFELNKTLSELEECRNNLSSCLEENARLRREIDDLHASLSNLKTATHDHDSSVEVIKEPILEAPPLDQSIKAAQEENGRNGQAKNENLLEHAEEVMKLQLEVDILNIMLKEERSSHAQVQARELCLNRDLEKTKENILLITRLFEDVKEELKEAKSVIEALESQQILSINEMEDLRSSNSHYAELLSKQELEISTLKEQIFCQELRAPRSFKCSGSEDSSLQGKLKKMHSSLEKARRLNTRYQSDLEFQESNEEEMDEVRRQVEAETAEVIVCLQDEISILQQHVEESSKRETETEERLLGLQTELKDLQEKMHLMEQDNTVLGEKLEEKDKESRTMSKEWELLTGEIELLLSDGHEALKHASDQLDSVSTSFPWKRNEIPEQVGRIRKVLSEKEFLIENLNQCLEDADKRISEMECMLRSLRGATLVITEAHEQECREKEKEILLLSSQLNSRKSTTEELEKRIKHGEEEIQKASICATVAFVIVNRFSEINSTHLDALEHKDVSLSTRTAEIDEAKRQIESLARELDLSKESCSELRLQLSQEQKRACVMEQKFEEARESDILKTTEKLAELKNGVSAIKYCMNEYAEKVPNGEEDNAITSHVSLLTDGVCEAWTGSETRQEISNIDSYVVEDLKREIPEDPHEYSSVQKNLASGRIRKDESDRDATIILLKKEIESALDSLKGVQAEMTRLRFEKEKVWMSEKESKESIKNVLTQVLSLQAAMINFDEVFGFKMESLDHKLRTVEEAGQNAGSTWCQEKELLELELGDAKAVAVQKMAEASCILAKFEEAQDTMKDADIMINELVIANETAKLETEELKRMRFSLITENDILIQEVQSLQTANDQKDCHYEKLEKLYASDLSEMKNLVLELEGINSQVQSTFNQDFASIASEFLCMKSQLQSSRKLMHSWIEDIWSEIFVKDCAVSVLHLCHMGILLETVTGLNAEKGLLHHGLSESNSVISELREHNFKSRRELEMCRILKGKLLADIKSGFDRISRKEDETGELTVKLTSFEKRILDLQLQEESMLRRSNHMGSELAMLTKELDLNNKNIVASLVDQEKFAKERDEVLKSQEENFVLELSAKGFELLILVSELEQMALQKAKMEKEKLSFSAVLHDFKRELILLTVDAELMESISVDKEVEVSLLQKGVKEAQSARQEFLSKINESNATIADMGKTNEALEQDIQLLKGVALSHETLKGELGEVTEAKMRLLTQLQNLEAEYERLMEDIKTKEDALEISSSSISALDQQNKVLQDDISLLEASLAELQNELRMKDVELSKMSCLEEENGCLENELRKVKAEFCSVNGNLEEKKSEIESYISHTDAVDKENNRLLDEITSLKSQISNLKADLDRVRPELSELQLSESVARDELCSKAQDLQIHVDRVYSLKQENVSLRNELQSQVKHNIEFLSLCHDSVANVETVGSRISQTLYDGSATSEKMHKEMREVMEMIHRFMDELESLEELSKELISENSTLQTELSRKDDVLKGLLFDLSMLQESASNTKDQKDKIEELAASFKALEDEHAVKLREFDEAVANGQILEAQVQEKTGIICILQLDISKMHETVESLSNKNLELTANTENALEAKKSSEEELTETRKVNETLEAELVEMEAALREMNNCIESLKGNLDAVIIERDGLQSEVLIHKENLEMAHALAEENNAIAVEARETAECRKLYAEEKEEEVKLLERSVEELECTVNVLENKVDIVKGEVERQRLEREELEMELDAVKQQMNNVKKGDTDIRRNLDEKEKNLREAFQRIQILEREIAARDAEIAQCKVHITELNLHAEAQASEYKQKFKALEAMAEQVKPEGHPTHAANSPSRKLEKNASKSRGSGSPFKCMGLGLVQQIKSERDEELSAGRARIEELEALAASRQKEIFMLNTKLAATESMTHDVIRDLLGVKLDMTNYASLLDNQQVQKITEKARLHNFEAQEVKDQEAMKLKQQLNEFIEERRGWLEEIDRKQAEMVAARVALEELRQRDRLITAEIEMFKMENTNHKKKIMELETEMKKLSGQQNLQQRIHHHAKIKASKQPNASEFRSTEPFVEENNFLRSQNDDLTIKLRRTDGILARIKEELANFRASSGRSPFINFDEEQRLSNMLKSNNQVKLQQETEEERLQLAQKLVGLCTSILKAAGITNPVPDVSLSVAEEALEQLKNRVTSLERELQDVRFKNRITSERARLSELMPQPSPFSSRTDENRRTPNRASQTPFLSALDR</sequence>
<feature type="coiled-coil region" evidence="8">
    <location>
        <begin position="1308"/>
        <end position="1342"/>
    </location>
</feature>
<dbReference type="PANTHER" id="PTHR37739:SF8">
    <property type="entry name" value="KINESIN-LIKE PROTEIN KIN-12D"/>
    <property type="match status" value="1"/>
</dbReference>
<evidence type="ECO:0000256" key="3">
    <source>
        <dbReference type="ARBA" id="ARBA00022840"/>
    </source>
</evidence>
<feature type="compositionally biased region" description="Polar residues" evidence="9">
    <location>
        <begin position="149"/>
        <end position="181"/>
    </location>
</feature>
<dbReference type="GO" id="GO:0005874">
    <property type="term" value="C:microtubule"/>
    <property type="evidence" value="ECO:0007669"/>
    <property type="project" value="UniProtKB-KW"/>
</dbReference>
<keyword evidence="4 8" id="KW-0175">Coiled coil</keyword>
<feature type="region of interest" description="Disordered" evidence="9">
    <location>
        <begin position="2996"/>
        <end position="3032"/>
    </location>
</feature>
<feature type="coiled-coil region" evidence="8">
    <location>
        <begin position="1033"/>
        <end position="1127"/>
    </location>
</feature>
<evidence type="ECO:0000256" key="7">
    <source>
        <dbReference type="PROSITE-ProRule" id="PRU00283"/>
    </source>
</evidence>
<dbReference type="SUPFAM" id="SSF52540">
    <property type="entry name" value="P-loop containing nucleoside triphosphate hydrolases"/>
    <property type="match status" value="1"/>
</dbReference>
<dbReference type="GO" id="GO:0008017">
    <property type="term" value="F:microtubule binding"/>
    <property type="evidence" value="ECO:0007669"/>
    <property type="project" value="InterPro"/>
</dbReference>
<dbReference type="EMBL" id="JACTNZ010000005">
    <property type="protein sequence ID" value="KAG5548068.1"/>
    <property type="molecule type" value="Genomic_DNA"/>
</dbReference>
<feature type="domain" description="Kinesin motor" evidence="10">
    <location>
        <begin position="244"/>
        <end position="555"/>
    </location>
</feature>
<evidence type="ECO:0000313" key="11">
    <source>
        <dbReference type="EMBL" id="KAG5548068.1"/>
    </source>
</evidence>
<dbReference type="InterPro" id="IPR001752">
    <property type="entry name" value="Kinesin_motor_dom"/>
</dbReference>
<evidence type="ECO:0000256" key="2">
    <source>
        <dbReference type="ARBA" id="ARBA00022741"/>
    </source>
</evidence>
<dbReference type="Gene3D" id="3.40.850.10">
    <property type="entry name" value="Kinesin motor domain"/>
    <property type="match status" value="1"/>
</dbReference>
<dbReference type="Pfam" id="PF00225">
    <property type="entry name" value="Kinesin"/>
    <property type="match status" value="1"/>
</dbReference>
<feature type="coiled-coil region" evidence="8">
    <location>
        <begin position="638"/>
        <end position="672"/>
    </location>
</feature>
<feature type="region of interest" description="Disordered" evidence="9">
    <location>
        <begin position="2618"/>
        <end position="2648"/>
    </location>
</feature>
<evidence type="ECO:0000256" key="1">
    <source>
        <dbReference type="ARBA" id="ARBA00022701"/>
    </source>
</evidence>
<feature type="coiled-coil region" evidence="8">
    <location>
        <begin position="1969"/>
        <end position="2107"/>
    </location>
</feature>
<comment type="caution">
    <text evidence="7">Lacks conserved residue(s) required for the propagation of feature annotation.</text>
</comment>
<evidence type="ECO:0000256" key="9">
    <source>
        <dbReference type="SAM" id="MobiDB-lite"/>
    </source>
</evidence>
<dbReference type="GO" id="GO:0003777">
    <property type="term" value="F:microtubule motor activity"/>
    <property type="evidence" value="ECO:0007669"/>
    <property type="project" value="InterPro"/>
</dbReference>
<organism evidence="11 12">
    <name type="scientific">Rhododendron griersonianum</name>
    <dbReference type="NCBI Taxonomy" id="479676"/>
    <lineage>
        <taxon>Eukaryota</taxon>
        <taxon>Viridiplantae</taxon>
        <taxon>Streptophyta</taxon>
        <taxon>Embryophyta</taxon>
        <taxon>Tracheophyta</taxon>
        <taxon>Spermatophyta</taxon>
        <taxon>Magnoliopsida</taxon>
        <taxon>eudicotyledons</taxon>
        <taxon>Gunneridae</taxon>
        <taxon>Pentapetalae</taxon>
        <taxon>asterids</taxon>
        <taxon>Ericales</taxon>
        <taxon>Ericaceae</taxon>
        <taxon>Ericoideae</taxon>
        <taxon>Rhodoreae</taxon>
        <taxon>Rhododendron</taxon>
    </lineage>
</organism>
<protein>
    <recommendedName>
        <fullName evidence="10">Kinesin motor domain-containing protein</fullName>
    </recommendedName>
</protein>
<dbReference type="PROSITE" id="PS50067">
    <property type="entry name" value="KINESIN_MOTOR_2"/>
    <property type="match status" value="1"/>
</dbReference>
<feature type="coiled-coil region" evidence="8">
    <location>
        <begin position="2745"/>
        <end position="2828"/>
    </location>
</feature>
<accession>A0AAV6K6J9</accession>
<dbReference type="PANTHER" id="PTHR37739">
    <property type="entry name" value="KINESIN-LIKE PROTEIN KIN-12D"/>
    <property type="match status" value="1"/>
</dbReference>
<feature type="coiled-coil region" evidence="8">
    <location>
        <begin position="2486"/>
        <end position="2615"/>
    </location>
</feature>
<evidence type="ECO:0000259" key="10">
    <source>
        <dbReference type="PROSITE" id="PS50067"/>
    </source>
</evidence>
<comment type="caution">
    <text evidence="11">The sequence shown here is derived from an EMBL/GenBank/DDBJ whole genome shotgun (WGS) entry which is preliminary data.</text>
</comment>
<keyword evidence="3" id="KW-0067">ATP-binding</keyword>
<evidence type="ECO:0000256" key="5">
    <source>
        <dbReference type="ARBA" id="ARBA00023175"/>
    </source>
</evidence>
<dbReference type="Proteomes" id="UP000823749">
    <property type="component" value="Chromosome 5"/>
</dbReference>
<dbReference type="SMART" id="SM00129">
    <property type="entry name" value="KISc"/>
    <property type="match status" value="1"/>
</dbReference>
<feature type="coiled-coil region" evidence="8">
    <location>
        <begin position="1199"/>
        <end position="1226"/>
    </location>
</feature>